<name>A0A0A9CK16_ARUDO</name>
<reference evidence="2" key="1">
    <citation type="submission" date="2014-09" db="EMBL/GenBank/DDBJ databases">
        <authorList>
            <person name="Magalhaes I.L.F."/>
            <person name="Oliveira U."/>
            <person name="Santos F.R."/>
            <person name="Vidigal T.H.D.A."/>
            <person name="Brescovit A.D."/>
            <person name="Santos A.J."/>
        </authorList>
    </citation>
    <scope>NUCLEOTIDE SEQUENCE</scope>
    <source>
        <tissue evidence="2">Shoot tissue taken approximately 20 cm above the soil surface</tissue>
    </source>
</reference>
<proteinExistence type="predicted"/>
<evidence type="ECO:0000313" key="2">
    <source>
        <dbReference type="EMBL" id="JAD76594.1"/>
    </source>
</evidence>
<keyword evidence="1" id="KW-0472">Membrane</keyword>
<evidence type="ECO:0000256" key="1">
    <source>
        <dbReference type="SAM" id="Phobius"/>
    </source>
</evidence>
<sequence length="190" mass="21735">MDCFESAIWNKFGEKSIAASDRRKNLDWDPSKTRLYHCNIEKRSDSIVTLFKGPYLENTRTHLQKVVGDDSVLIVKFADIDITGNMQTTLVSTVHFTARLLKMEFFWVCDDIAFSFIKMEGRRRSKKKKRRKSKTKNSLLLSCAILFALSLGGTRMSLTSSPATRLIRPAGSLCTYILLLLWRNICPGFL</sequence>
<keyword evidence="1" id="KW-1133">Transmembrane helix</keyword>
<dbReference type="EMBL" id="GBRH01221301">
    <property type="protein sequence ID" value="JAD76594.1"/>
    <property type="molecule type" value="Transcribed_RNA"/>
</dbReference>
<reference evidence="2" key="2">
    <citation type="journal article" date="2015" name="Data Brief">
        <title>Shoot transcriptome of the giant reed, Arundo donax.</title>
        <authorList>
            <person name="Barrero R.A."/>
            <person name="Guerrero F.D."/>
            <person name="Moolhuijzen P."/>
            <person name="Goolsby J.A."/>
            <person name="Tidwell J."/>
            <person name="Bellgard S.E."/>
            <person name="Bellgard M.I."/>
        </authorList>
    </citation>
    <scope>NUCLEOTIDE SEQUENCE</scope>
    <source>
        <tissue evidence="2">Shoot tissue taken approximately 20 cm above the soil surface</tissue>
    </source>
</reference>
<organism evidence="2">
    <name type="scientific">Arundo donax</name>
    <name type="common">Giant reed</name>
    <name type="synonym">Donax arundinaceus</name>
    <dbReference type="NCBI Taxonomy" id="35708"/>
    <lineage>
        <taxon>Eukaryota</taxon>
        <taxon>Viridiplantae</taxon>
        <taxon>Streptophyta</taxon>
        <taxon>Embryophyta</taxon>
        <taxon>Tracheophyta</taxon>
        <taxon>Spermatophyta</taxon>
        <taxon>Magnoliopsida</taxon>
        <taxon>Liliopsida</taxon>
        <taxon>Poales</taxon>
        <taxon>Poaceae</taxon>
        <taxon>PACMAD clade</taxon>
        <taxon>Arundinoideae</taxon>
        <taxon>Arundineae</taxon>
        <taxon>Arundo</taxon>
    </lineage>
</organism>
<feature type="transmembrane region" description="Helical" evidence="1">
    <location>
        <begin position="138"/>
        <end position="154"/>
    </location>
</feature>
<keyword evidence="1" id="KW-0812">Transmembrane</keyword>
<dbReference type="AlphaFoldDB" id="A0A0A9CK16"/>
<protein>
    <submittedName>
        <fullName evidence="2">RDR3</fullName>
    </submittedName>
</protein>
<accession>A0A0A9CK16</accession>